<dbReference type="Proteomes" id="UP000198211">
    <property type="component" value="Unassembled WGS sequence"/>
</dbReference>
<evidence type="ECO:0008006" key="5">
    <source>
        <dbReference type="Google" id="ProtNLM"/>
    </source>
</evidence>
<proteinExistence type="predicted"/>
<feature type="region of interest" description="Disordered" evidence="1">
    <location>
        <begin position="279"/>
        <end position="333"/>
    </location>
</feature>
<evidence type="ECO:0000313" key="4">
    <source>
        <dbReference type="Proteomes" id="UP000198211"/>
    </source>
</evidence>
<dbReference type="OrthoDB" id="116847at2759"/>
<feature type="compositionally biased region" description="Acidic residues" evidence="1">
    <location>
        <begin position="319"/>
        <end position="333"/>
    </location>
</feature>
<reference evidence="4" key="1">
    <citation type="submission" date="2017-03" db="EMBL/GenBank/DDBJ databases">
        <title>Phytopthora megakarya and P. palmivora, two closely related causual agents of cacao black pod achieved similar genome size and gene model numbers by different mechanisms.</title>
        <authorList>
            <person name="Ali S."/>
            <person name="Shao J."/>
            <person name="Larry D.J."/>
            <person name="Kronmiller B."/>
            <person name="Shen D."/>
            <person name="Strem M.D."/>
            <person name="Melnick R.L."/>
            <person name="Guiltinan M.J."/>
            <person name="Tyler B.M."/>
            <person name="Meinhardt L.W."/>
            <person name="Bailey B.A."/>
        </authorList>
    </citation>
    <scope>NUCLEOTIDE SEQUENCE [LARGE SCALE GENOMIC DNA]</scope>
    <source>
        <strain evidence="4">zdho120</strain>
    </source>
</reference>
<sequence length="333" mass="34795">MNVNSCLALLVAAASLTAQASADFKISSSRATKTATAKNAKYVKQWTLKAGAKTNVIDSIDLSLAGNAYVSYMKDLPGDVLGYVNVSGDSREVVDAVTVSKDVSNELTNDLGNMLDIDTNGGELNVVLANRAASGYLLTEIFLGDPETVQELKSQRSAQVVVEEGVLVTDSDRAKVEIDATGSSAVFVSDEDAAVSVKLLSFETTGKGSIEYSVGSIAASKVEMNAEGSSSIAVLSSTVKTTKLDLEVNPESSGEICFSATKVKATTREIEGESSISMPNAVKKHGTTGTEECKASPLPPREAGKVTATAPSLVNTLFDNDDSDLDDDENDLA</sequence>
<dbReference type="AlphaFoldDB" id="A0A225VRG8"/>
<keyword evidence="2" id="KW-0732">Signal</keyword>
<organism evidence="3 4">
    <name type="scientific">Phytophthora megakarya</name>
    <dbReference type="NCBI Taxonomy" id="4795"/>
    <lineage>
        <taxon>Eukaryota</taxon>
        <taxon>Sar</taxon>
        <taxon>Stramenopiles</taxon>
        <taxon>Oomycota</taxon>
        <taxon>Peronosporomycetes</taxon>
        <taxon>Peronosporales</taxon>
        <taxon>Peronosporaceae</taxon>
        <taxon>Phytophthora</taxon>
    </lineage>
</organism>
<feature type="signal peptide" evidence="2">
    <location>
        <begin position="1"/>
        <end position="22"/>
    </location>
</feature>
<keyword evidence="4" id="KW-1185">Reference proteome</keyword>
<protein>
    <recommendedName>
        <fullName evidence="5">Auto-transporter adhesin head GIN domain-containing protein</fullName>
    </recommendedName>
</protein>
<evidence type="ECO:0000313" key="3">
    <source>
        <dbReference type="EMBL" id="OWZ07619.1"/>
    </source>
</evidence>
<gene>
    <name evidence="3" type="ORF">PHMEG_00019968</name>
</gene>
<name>A0A225VRG8_9STRA</name>
<dbReference type="EMBL" id="NBNE01003468">
    <property type="protein sequence ID" value="OWZ07619.1"/>
    <property type="molecule type" value="Genomic_DNA"/>
</dbReference>
<dbReference type="PANTHER" id="PTHR39200">
    <property type="entry name" value="HYPOTHETICAL EXPORTED PROTEIN"/>
    <property type="match status" value="1"/>
</dbReference>
<dbReference type="PANTHER" id="PTHR39200:SF1">
    <property type="entry name" value="AUTO-TRANSPORTER ADHESIN HEAD GIN DOMAIN-CONTAINING PROTEIN-RELATED"/>
    <property type="match status" value="1"/>
</dbReference>
<feature type="chain" id="PRO_5012781970" description="Auto-transporter adhesin head GIN domain-containing protein" evidence="2">
    <location>
        <begin position="23"/>
        <end position="333"/>
    </location>
</feature>
<accession>A0A225VRG8</accession>
<evidence type="ECO:0000256" key="1">
    <source>
        <dbReference type="SAM" id="MobiDB-lite"/>
    </source>
</evidence>
<dbReference type="Gene3D" id="2.160.20.120">
    <property type="match status" value="1"/>
</dbReference>
<evidence type="ECO:0000256" key="2">
    <source>
        <dbReference type="SAM" id="SignalP"/>
    </source>
</evidence>
<comment type="caution">
    <text evidence="3">The sequence shown here is derived from an EMBL/GenBank/DDBJ whole genome shotgun (WGS) entry which is preliminary data.</text>
</comment>